<dbReference type="GO" id="GO:0016616">
    <property type="term" value="F:oxidoreductase activity, acting on the CH-OH group of donors, NAD or NADP as acceptor"/>
    <property type="evidence" value="ECO:0007669"/>
    <property type="project" value="TreeGrafter"/>
</dbReference>
<dbReference type="AlphaFoldDB" id="A0AAC9EXF6"/>
<dbReference type="InterPro" id="IPR002347">
    <property type="entry name" value="SDR_fam"/>
</dbReference>
<accession>A0AAC9EXF6</accession>
<dbReference type="PRINTS" id="PR00081">
    <property type="entry name" value="GDHRDH"/>
</dbReference>
<sequence length="263" mass="27156">MSLSIDLSGRRTLVTGGSKGIGEATVSRLVEAGATVMTTARRLPPHVPSGVSENLFITADLTSEEGCRTVSDAVHRHWGGIDVLVHVVGGSDAPSGGFAALTEEQWTRELSLNLLPAVRLDRALLPLMVACGSGVVVHVTSIQSQLPLPDSTLAYAAAKAALSNYSKGLSKEVGPKGVRVLRVAPGWVETTAATALIERLAQEAGTDMDAARQGLMASLGGIPFGRPAKPVEVADLIAFLVSDHSGCITGTEFVIDGGTVPTA</sequence>
<organism evidence="3 4">
    <name type="scientific">Azospirillum thiophilum</name>
    <dbReference type="NCBI Taxonomy" id="528244"/>
    <lineage>
        <taxon>Bacteria</taxon>
        <taxon>Pseudomonadati</taxon>
        <taxon>Pseudomonadota</taxon>
        <taxon>Alphaproteobacteria</taxon>
        <taxon>Rhodospirillales</taxon>
        <taxon>Azospirillaceae</taxon>
        <taxon>Azospirillum</taxon>
    </lineage>
</organism>
<proteinExistence type="inferred from homology"/>
<dbReference type="InterPro" id="IPR020904">
    <property type="entry name" value="Sc_DH/Rdtase_CS"/>
</dbReference>
<evidence type="ECO:0000313" key="3">
    <source>
        <dbReference type="EMBL" id="ALG71424.1"/>
    </source>
</evidence>
<dbReference type="SUPFAM" id="SSF51735">
    <property type="entry name" value="NAD(P)-binding Rossmann-fold domains"/>
    <property type="match status" value="1"/>
</dbReference>
<dbReference type="NCBIfam" id="NF005095">
    <property type="entry name" value="PRK06523.1"/>
    <property type="match status" value="1"/>
</dbReference>
<keyword evidence="4" id="KW-1185">Reference proteome</keyword>
<dbReference type="PANTHER" id="PTHR42760">
    <property type="entry name" value="SHORT-CHAIN DEHYDROGENASES/REDUCTASES FAMILY MEMBER"/>
    <property type="match status" value="1"/>
</dbReference>
<dbReference type="FunFam" id="3.40.50.720:FF:000084">
    <property type="entry name" value="Short-chain dehydrogenase reductase"/>
    <property type="match status" value="1"/>
</dbReference>
<dbReference type="KEGG" id="ati:AL072_11435"/>
<dbReference type="InterPro" id="IPR036291">
    <property type="entry name" value="NAD(P)-bd_dom_sf"/>
</dbReference>
<evidence type="ECO:0000313" key="4">
    <source>
        <dbReference type="Proteomes" id="UP000069935"/>
    </source>
</evidence>
<dbReference type="EMBL" id="CP012401">
    <property type="protein sequence ID" value="ALG71424.1"/>
    <property type="molecule type" value="Genomic_DNA"/>
</dbReference>
<dbReference type="PANTHER" id="PTHR42760:SF133">
    <property type="entry name" value="3-OXOACYL-[ACYL-CARRIER-PROTEIN] REDUCTASE"/>
    <property type="match status" value="1"/>
</dbReference>
<evidence type="ECO:0000256" key="1">
    <source>
        <dbReference type="ARBA" id="ARBA00006484"/>
    </source>
</evidence>
<dbReference type="PRINTS" id="PR00080">
    <property type="entry name" value="SDRFAMILY"/>
</dbReference>
<keyword evidence="2" id="KW-0560">Oxidoreductase</keyword>
<dbReference type="RefSeq" id="WP_045580222.1">
    <property type="nucleotide sequence ID" value="NZ_CP012401.1"/>
</dbReference>
<dbReference type="Gene3D" id="3.40.50.720">
    <property type="entry name" value="NAD(P)-binding Rossmann-like Domain"/>
    <property type="match status" value="1"/>
</dbReference>
<reference evidence="3 4" key="2">
    <citation type="journal article" date="2016" name="Genome Announc.">
        <title>Complete Genome Sequence of a Strain of Azospirillum thiophilum Isolated from a Sulfide Spring.</title>
        <authorList>
            <person name="Fomenkov A."/>
            <person name="Vincze T."/>
            <person name="Grabovich M."/>
            <person name="Anton B.P."/>
            <person name="Dubinina G."/>
            <person name="Orlova M."/>
            <person name="Belousova E."/>
            <person name="Roberts R.J."/>
        </authorList>
    </citation>
    <scope>NUCLEOTIDE SEQUENCE [LARGE SCALE GENOMIC DNA]</scope>
    <source>
        <strain evidence="3 4">BV-S</strain>
    </source>
</reference>
<gene>
    <name evidence="3" type="ORF">AL072_11435</name>
</gene>
<dbReference type="Pfam" id="PF13561">
    <property type="entry name" value="adh_short_C2"/>
    <property type="match status" value="1"/>
</dbReference>
<name>A0AAC9EXF6_9PROT</name>
<dbReference type="PROSITE" id="PS00061">
    <property type="entry name" value="ADH_SHORT"/>
    <property type="match status" value="1"/>
</dbReference>
<dbReference type="Proteomes" id="UP000069935">
    <property type="component" value="Chromosome 1"/>
</dbReference>
<comment type="similarity">
    <text evidence="1">Belongs to the short-chain dehydrogenases/reductases (SDR) family.</text>
</comment>
<reference evidence="4" key="1">
    <citation type="submission" date="2015-08" db="EMBL/GenBank/DDBJ databases">
        <title>Complete Genome Sequence of Azospirillum thiophilum BV-S.</title>
        <authorList>
            <person name="Fomenkov A."/>
            <person name="Vincze T."/>
            <person name="Grabovich M."/>
            <person name="Dubinina G."/>
            <person name="Orlova M."/>
            <person name="Belousova E."/>
            <person name="Roberts R.J."/>
        </authorList>
    </citation>
    <scope>NUCLEOTIDE SEQUENCE [LARGE SCALE GENOMIC DNA]</scope>
    <source>
        <strain evidence="4">BV-S</strain>
    </source>
</reference>
<evidence type="ECO:0000256" key="2">
    <source>
        <dbReference type="ARBA" id="ARBA00023002"/>
    </source>
</evidence>
<protein>
    <submittedName>
        <fullName evidence="3">Short-chain dehydrogenase</fullName>
    </submittedName>
</protein>